<gene>
    <name evidence="1" type="ORF">MNBD_PLANCTO03-744</name>
</gene>
<dbReference type="GO" id="GO:0016791">
    <property type="term" value="F:phosphatase activity"/>
    <property type="evidence" value="ECO:0007669"/>
    <property type="project" value="TreeGrafter"/>
</dbReference>
<name>A0A3B1E3X5_9ZZZZ</name>
<protein>
    <submittedName>
        <fullName evidence="1">Uncharacterized protein</fullName>
    </submittedName>
</protein>
<dbReference type="Gene3D" id="3.30.1240.10">
    <property type="match status" value="1"/>
</dbReference>
<dbReference type="Pfam" id="PF08282">
    <property type="entry name" value="Hydrolase_3"/>
    <property type="match status" value="1"/>
</dbReference>
<organism evidence="1">
    <name type="scientific">hydrothermal vent metagenome</name>
    <dbReference type="NCBI Taxonomy" id="652676"/>
    <lineage>
        <taxon>unclassified sequences</taxon>
        <taxon>metagenomes</taxon>
        <taxon>ecological metagenomes</taxon>
    </lineage>
</organism>
<dbReference type="InterPro" id="IPR036412">
    <property type="entry name" value="HAD-like_sf"/>
</dbReference>
<dbReference type="AlphaFoldDB" id="A0A3B1E3X5"/>
<sequence length="297" mass="31884">MACRYDMLALDLDGTVLDPQSKVRPAVAEAIVCAREAGLVVVICTGRGLPESREALDAIGQTDPVIVAGGSIIAEPTTGTTLHRFPMHPTLTARLTETLLSKGHPVLVLKDPHAAGYDYLIVTGKRRLSLDPVTQWWFEEMAVSIRLAPCITTDPHPEHTVRVGVCAQAAELTELETLVREGFSETVTLHNFPAVVAPDDATHWAGGTVAHILECFDARADKWNAVQHLARARSIDPSRIVAIGDQINDVSMIRGAGLGIAMGNAIEPVRALADHTTSSNDDNGVVRAIDMVLSGEW</sequence>
<dbReference type="GO" id="GO:0005829">
    <property type="term" value="C:cytosol"/>
    <property type="evidence" value="ECO:0007669"/>
    <property type="project" value="TreeGrafter"/>
</dbReference>
<dbReference type="InterPro" id="IPR023214">
    <property type="entry name" value="HAD_sf"/>
</dbReference>
<dbReference type="GO" id="GO:0000287">
    <property type="term" value="F:magnesium ion binding"/>
    <property type="evidence" value="ECO:0007669"/>
    <property type="project" value="TreeGrafter"/>
</dbReference>
<dbReference type="Gene3D" id="3.40.50.1000">
    <property type="entry name" value="HAD superfamily/HAD-like"/>
    <property type="match status" value="1"/>
</dbReference>
<dbReference type="EMBL" id="UOGK01000401">
    <property type="protein sequence ID" value="VAX40495.1"/>
    <property type="molecule type" value="Genomic_DNA"/>
</dbReference>
<proteinExistence type="predicted"/>
<dbReference type="PROSITE" id="PS01229">
    <property type="entry name" value="COF_2"/>
    <property type="match status" value="1"/>
</dbReference>
<reference evidence="1" key="1">
    <citation type="submission" date="2018-06" db="EMBL/GenBank/DDBJ databases">
        <authorList>
            <person name="Zhirakovskaya E."/>
        </authorList>
    </citation>
    <scope>NUCLEOTIDE SEQUENCE</scope>
</reference>
<dbReference type="SUPFAM" id="SSF56784">
    <property type="entry name" value="HAD-like"/>
    <property type="match status" value="1"/>
</dbReference>
<dbReference type="PANTHER" id="PTHR10000:SF8">
    <property type="entry name" value="HAD SUPERFAMILY HYDROLASE-LIKE, TYPE 3"/>
    <property type="match status" value="1"/>
</dbReference>
<dbReference type="PANTHER" id="PTHR10000">
    <property type="entry name" value="PHOSPHOSERINE PHOSPHATASE"/>
    <property type="match status" value="1"/>
</dbReference>
<accession>A0A3B1E3X5</accession>
<evidence type="ECO:0000313" key="1">
    <source>
        <dbReference type="EMBL" id="VAX40495.1"/>
    </source>
</evidence>